<evidence type="ECO:0000313" key="3">
    <source>
        <dbReference type="EMBL" id="RJT74879.1"/>
    </source>
</evidence>
<evidence type="ECO:0000313" key="4">
    <source>
        <dbReference type="Proteomes" id="UP000272560"/>
    </source>
</evidence>
<name>A0A3A5M643_9MICC</name>
<sequence length="188" mass="20083">MSPSARSQPLRRRSSRTVPATITSLILLALAVTGAWIGISRLINGVWPSFLAPIRQSLSALTWASPAVWTAAVILTVVGLILFLAAILPGKHTTLRLRDPEGADSRSSETVISRRGLAKIASTHLDQADGVDSASVSATARKVTADVRTPLHDAPELKGKLQSSLERKFDQIGVDPAPRVTVRVRTTP</sequence>
<comment type="caution">
    <text evidence="3">The sequence shown here is derived from an EMBL/GenBank/DDBJ whole genome shotgun (WGS) entry which is preliminary data.</text>
</comment>
<evidence type="ECO:0000259" key="2">
    <source>
        <dbReference type="Pfam" id="PF19803"/>
    </source>
</evidence>
<dbReference type="EMBL" id="QZVT01000018">
    <property type="protein sequence ID" value="RJT74879.1"/>
    <property type="molecule type" value="Genomic_DNA"/>
</dbReference>
<dbReference type="AlphaFoldDB" id="A0A3A5M643"/>
<evidence type="ECO:0000256" key="1">
    <source>
        <dbReference type="SAM" id="Phobius"/>
    </source>
</evidence>
<accession>A0A3A5M643</accession>
<dbReference type="RefSeq" id="WP_120150773.1">
    <property type="nucleotide sequence ID" value="NZ_QZVT01000018.1"/>
</dbReference>
<dbReference type="Proteomes" id="UP000272560">
    <property type="component" value="Unassembled WGS sequence"/>
</dbReference>
<feature type="transmembrane region" description="Helical" evidence="1">
    <location>
        <begin position="21"/>
        <end position="43"/>
    </location>
</feature>
<protein>
    <recommendedName>
        <fullName evidence="2">DUF6286 domain-containing protein</fullName>
    </recommendedName>
</protein>
<gene>
    <name evidence="3" type="ORF">D6T63_18340</name>
</gene>
<feature type="transmembrane region" description="Helical" evidence="1">
    <location>
        <begin position="63"/>
        <end position="88"/>
    </location>
</feature>
<feature type="domain" description="DUF6286" evidence="2">
    <location>
        <begin position="77"/>
        <end position="185"/>
    </location>
</feature>
<proteinExistence type="predicted"/>
<organism evidence="3 4">
    <name type="scientific">Arthrobacter cheniae</name>
    <dbReference type="NCBI Taxonomy" id="1258888"/>
    <lineage>
        <taxon>Bacteria</taxon>
        <taxon>Bacillati</taxon>
        <taxon>Actinomycetota</taxon>
        <taxon>Actinomycetes</taxon>
        <taxon>Micrococcales</taxon>
        <taxon>Micrococcaceae</taxon>
        <taxon>Arthrobacter</taxon>
    </lineage>
</organism>
<reference evidence="3 4" key="1">
    <citation type="submission" date="2018-09" db="EMBL/GenBank/DDBJ databases">
        <title>Novel species of Arthrobacter.</title>
        <authorList>
            <person name="Liu Q."/>
            <person name="Xin Y.-H."/>
        </authorList>
    </citation>
    <scope>NUCLEOTIDE SEQUENCE [LARGE SCALE GENOMIC DNA]</scope>
    <source>
        <strain evidence="3 4">Hz2</strain>
    </source>
</reference>
<dbReference type="InterPro" id="IPR046253">
    <property type="entry name" value="DUF6286"/>
</dbReference>
<dbReference type="Pfam" id="PF19803">
    <property type="entry name" value="DUF6286"/>
    <property type="match status" value="1"/>
</dbReference>
<keyword evidence="4" id="KW-1185">Reference proteome</keyword>
<keyword evidence="1" id="KW-0472">Membrane</keyword>
<keyword evidence="1" id="KW-0812">Transmembrane</keyword>
<keyword evidence="1" id="KW-1133">Transmembrane helix</keyword>